<keyword evidence="4" id="KW-0288">FMN</keyword>
<keyword evidence="7" id="KW-1185">Reference proteome</keyword>
<dbReference type="Proteomes" id="UP000280696">
    <property type="component" value="Unassembled WGS sequence"/>
</dbReference>
<organism evidence="6 7">
    <name type="scientific">Parablautia intestinalis</name>
    <dbReference type="NCBI Taxonomy" id="2320100"/>
    <lineage>
        <taxon>Bacteria</taxon>
        <taxon>Bacillati</taxon>
        <taxon>Bacillota</taxon>
        <taxon>Clostridia</taxon>
        <taxon>Lachnospirales</taxon>
        <taxon>Lachnospiraceae</taxon>
        <taxon>Parablautia</taxon>
    </lineage>
</organism>
<keyword evidence="3" id="KW-0285">Flavoprotein</keyword>
<dbReference type="GO" id="GO:0018580">
    <property type="term" value="F:nitronate monooxygenase activity"/>
    <property type="evidence" value="ECO:0007669"/>
    <property type="project" value="InterPro"/>
</dbReference>
<evidence type="ECO:0000256" key="2">
    <source>
        <dbReference type="ARBA" id="ARBA00013457"/>
    </source>
</evidence>
<evidence type="ECO:0000313" key="6">
    <source>
        <dbReference type="EMBL" id="RKI93218.1"/>
    </source>
</evidence>
<dbReference type="EMBL" id="RAYQ01000003">
    <property type="protein sequence ID" value="RKI93218.1"/>
    <property type="molecule type" value="Genomic_DNA"/>
</dbReference>
<dbReference type="OrthoDB" id="9778912at2"/>
<dbReference type="InterPro" id="IPR013785">
    <property type="entry name" value="Aldolase_TIM"/>
</dbReference>
<evidence type="ECO:0000256" key="5">
    <source>
        <dbReference type="ARBA" id="ARBA00023002"/>
    </source>
</evidence>
<dbReference type="CDD" id="cd04730">
    <property type="entry name" value="NPD_like"/>
    <property type="match status" value="1"/>
</dbReference>
<evidence type="ECO:0000313" key="7">
    <source>
        <dbReference type="Proteomes" id="UP000280696"/>
    </source>
</evidence>
<evidence type="ECO:0000256" key="3">
    <source>
        <dbReference type="ARBA" id="ARBA00022630"/>
    </source>
</evidence>
<gene>
    <name evidence="6" type="ORF">D7V94_04380</name>
</gene>
<dbReference type="PANTHER" id="PTHR32332">
    <property type="entry name" value="2-NITROPROPANE DIOXYGENASE"/>
    <property type="match status" value="1"/>
</dbReference>
<dbReference type="AlphaFoldDB" id="A0A3A9APD5"/>
<protein>
    <recommendedName>
        <fullName evidence="2">Probable nitronate monooxygenase</fullName>
    </recommendedName>
</protein>
<reference evidence="6 7" key="1">
    <citation type="submission" date="2018-09" db="EMBL/GenBank/DDBJ databases">
        <title>Murine metabolic-syndrome-specific gut microbial biobank.</title>
        <authorList>
            <person name="Liu C."/>
        </authorList>
    </citation>
    <scope>NUCLEOTIDE SEQUENCE [LARGE SCALE GENOMIC DNA]</scope>
    <source>
        <strain evidence="6 7">0.1xD8-82</strain>
    </source>
</reference>
<comment type="function">
    <text evidence="1">Nitronate monooxygenase that uses molecular oxygen to catalyze the oxidative denitrification of alkyl nitronates. Acts on propionate 3-nitronate (P3N), the presumed physiological substrate. Probably functions in the detoxification of P3N, a metabolic poison produced by plants and fungi as a defense mechanism.</text>
</comment>
<sequence length="357" mass="37350">MESLIIGNKSARLPIIQGGMGVGVSLSGLAGAVAASGGIGVISAAQIGFDEPDFYTNCPASNIRALKKHISAARETSFGKGGLVGVNIMAATSEYRAHVQASCEAGADLIISGAGLPADLPGLVQGYERETKIAPIVSTARAVRVILKLWEKKFGRTADLVVIEGPAAGGHLGFSAEQLTALTPDAYDKEIREIISVVNSYGEKFGCQIPVAVAGGIFDKNDIAHALSLGAKGVQMATRFVVTKECDASLPFKEAYLKARACDIEIIKSPVGMPGRAIHNAFLEEIASGPSPVTRCLNCLSGCNPAKAPYCITQALIRAVKGDVDHGLVFCGLNASRLHQMTTVSALMEELTQEDNR</sequence>
<comment type="caution">
    <text evidence="6">The sequence shown here is derived from an EMBL/GenBank/DDBJ whole genome shotgun (WGS) entry which is preliminary data.</text>
</comment>
<keyword evidence="6" id="KW-0503">Monooxygenase</keyword>
<accession>A0A3A9APD5</accession>
<dbReference type="PANTHER" id="PTHR32332:SF18">
    <property type="entry name" value="2-NITROPROPANE DIOXYGENASE"/>
    <property type="match status" value="1"/>
</dbReference>
<proteinExistence type="predicted"/>
<evidence type="ECO:0000256" key="4">
    <source>
        <dbReference type="ARBA" id="ARBA00022643"/>
    </source>
</evidence>
<dbReference type="RefSeq" id="WP_120467152.1">
    <property type="nucleotide sequence ID" value="NZ_CATAJS010000003.1"/>
</dbReference>
<dbReference type="SUPFAM" id="SSF51412">
    <property type="entry name" value="Inosine monophosphate dehydrogenase (IMPDH)"/>
    <property type="match status" value="1"/>
</dbReference>
<dbReference type="InterPro" id="IPR004136">
    <property type="entry name" value="NMO"/>
</dbReference>
<name>A0A3A9APD5_9FIRM</name>
<evidence type="ECO:0000256" key="1">
    <source>
        <dbReference type="ARBA" id="ARBA00003535"/>
    </source>
</evidence>
<dbReference type="Pfam" id="PF03060">
    <property type="entry name" value="NMO"/>
    <property type="match status" value="1"/>
</dbReference>
<keyword evidence="5" id="KW-0560">Oxidoreductase</keyword>
<dbReference type="Gene3D" id="3.20.20.70">
    <property type="entry name" value="Aldolase class I"/>
    <property type="match status" value="1"/>
</dbReference>